<name>A0A0R2AXK2_9LACO</name>
<dbReference type="Proteomes" id="UP000051672">
    <property type="component" value="Unassembled WGS sequence"/>
</dbReference>
<dbReference type="AlphaFoldDB" id="A0A0R2AXK2"/>
<keyword evidence="1" id="KW-0732">Signal</keyword>
<keyword evidence="3" id="KW-1185">Reference proteome</keyword>
<accession>A0A0R2AXK2</accession>
<feature type="chain" id="PRO_5006415070" evidence="1">
    <location>
        <begin position="31"/>
        <end position="185"/>
    </location>
</feature>
<evidence type="ECO:0000256" key="1">
    <source>
        <dbReference type="SAM" id="SignalP"/>
    </source>
</evidence>
<proteinExistence type="predicted"/>
<sequence>MKKTVLATIAAIGLLGAGLSFGTTTPNVQAATSTTQADDKGQLLINYVPGYSIAVWNSPSASRQLTGKFLKHGTAVRYSGTDRNSNNGIEWYQIGANQWISSRYTAWTSSNVGTQIQSLTVDYVPGYSIAVWNTPLNGRKPLAKKLKNGTTWKTFAAAQVGQDMWYNLGGNQWVSVHYIHLNETK</sequence>
<dbReference type="OrthoDB" id="2404328at2"/>
<reference evidence="2 3" key="1">
    <citation type="journal article" date="2015" name="Genome Announc.">
        <title>Expanding the biotechnology potential of lactobacilli through comparative genomics of 213 strains and associated genera.</title>
        <authorList>
            <person name="Sun Z."/>
            <person name="Harris H.M."/>
            <person name="McCann A."/>
            <person name="Guo C."/>
            <person name="Argimon S."/>
            <person name="Zhang W."/>
            <person name="Yang X."/>
            <person name="Jeffery I.B."/>
            <person name="Cooney J.C."/>
            <person name="Kagawa T.F."/>
            <person name="Liu W."/>
            <person name="Song Y."/>
            <person name="Salvetti E."/>
            <person name="Wrobel A."/>
            <person name="Rasinkangas P."/>
            <person name="Parkhill J."/>
            <person name="Rea M.C."/>
            <person name="O'Sullivan O."/>
            <person name="Ritari J."/>
            <person name="Douillard F.P."/>
            <person name="Paul Ross R."/>
            <person name="Yang R."/>
            <person name="Briner A.E."/>
            <person name="Felis G.E."/>
            <person name="de Vos W.M."/>
            <person name="Barrangou R."/>
            <person name="Klaenhammer T.R."/>
            <person name="Caufield P.W."/>
            <person name="Cui Y."/>
            <person name="Zhang H."/>
            <person name="O'Toole P.W."/>
        </authorList>
    </citation>
    <scope>NUCLEOTIDE SEQUENCE [LARGE SCALE GENOMIC DNA]</scope>
    <source>
        <strain evidence="2 3">DSM 23927</strain>
    </source>
</reference>
<feature type="signal peptide" evidence="1">
    <location>
        <begin position="1"/>
        <end position="30"/>
    </location>
</feature>
<gene>
    <name evidence="2" type="ORF">FC34_GL001044</name>
</gene>
<dbReference type="STRING" id="1423727.FC34_GL001044"/>
<evidence type="ECO:0000313" key="3">
    <source>
        <dbReference type="Proteomes" id="UP000051672"/>
    </source>
</evidence>
<comment type="caution">
    <text evidence="2">The sequence shown here is derived from an EMBL/GenBank/DDBJ whole genome shotgun (WGS) entry which is preliminary data.</text>
</comment>
<dbReference type="PATRIC" id="fig|1423727.3.peg.1052"/>
<organism evidence="2 3">
    <name type="scientific">Lacticaseibacillus brantae DSM 23927</name>
    <dbReference type="NCBI Taxonomy" id="1423727"/>
    <lineage>
        <taxon>Bacteria</taxon>
        <taxon>Bacillati</taxon>
        <taxon>Bacillota</taxon>
        <taxon>Bacilli</taxon>
        <taxon>Lactobacillales</taxon>
        <taxon>Lactobacillaceae</taxon>
        <taxon>Lacticaseibacillus</taxon>
    </lineage>
</organism>
<dbReference type="RefSeq" id="WP_057894331.1">
    <property type="nucleotide sequence ID" value="NZ_AYZQ01000002.1"/>
</dbReference>
<dbReference type="EMBL" id="AYZQ01000002">
    <property type="protein sequence ID" value="KRM72061.1"/>
    <property type="molecule type" value="Genomic_DNA"/>
</dbReference>
<protein>
    <submittedName>
        <fullName evidence="2">Uncharacterized protein</fullName>
    </submittedName>
</protein>
<evidence type="ECO:0000313" key="2">
    <source>
        <dbReference type="EMBL" id="KRM72061.1"/>
    </source>
</evidence>